<feature type="domain" description="GTD-binding" evidence="8">
    <location>
        <begin position="302"/>
        <end position="400"/>
    </location>
</feature>
<evidence type="ECO:0000256" key="1">
    <source>
        <dbReference type="ARBA" id="ARBA00004167"/>
    </source>
</evidence>
<accession>A0A5A7QPW0</accession>
<feature type="compositionally biased region" description="Basic and acidic residues" evidence="6">
    <location>
        <begin position="449"/>
        <end position="462"/>
    </location>
</feature>
<dbReference type="InterPro" id="IPR007656">
    <property type="entry name" value="GTD-bd"/>
</dbReference>
<dbReference type="Proteomes" id="UP000325081">
    <property type="component" value="Unassembled WGS sequence"/>
</dbReference>
<dbReference type="OrthoDB" id="1853282at2759"/>
<dbReference type="GO" id="GO:0016020">
    <property type="term" value="C:membrane"/>
    <property type="evidence" value="ECO:0007669"/>
    <property type="project" value="UniProtKB-SubCell"/>
</dbReference>
<keyword evidence="10" id="KW-1185">Reference proteome</keyword>
<protein>
    <recommendedName>
        <fullName evidence="8">GTD-binding domain-containing protein</fullName>
    </recommendedName>
</protein>
<dbReference type="InterPro" id="IPR039306">
    <property type="entry name" value="MYOB"/>
</dbReference>
<evidence type="ECO:0000256" key="5">
    <source>
        <dbReference type="SAM" id="Coils"/>
    </source>
</evidence>
<evidence type="ECO:0000313" key="9">
    <source>
        <dbReference type="EMBL" id="GER47415.1"/>
    </source>
</evidence>
<comment type="subcellular location">
    <subcellularLocation>
        <location evidence="1">Membrane</location>
        <topology evidence="1">Single-pass membrane protein</topology>
    </subcellularLocation>
</comment>
<keyword evidence="3 7" id="KW-1133">Transmembrane helix</keyword>
<feature type="region of interest" description="Disordered" evidence="6">
    <location>
        <begin position="424"/>
        <end position="466"/>
    </location>
</feature>
<feature type="transmembrane region" description="Helical" evidence="7">
    <location>
        <begin position="23"/>
        <end position="47"/>
    </location>
</feature>
<dbReference type="PANTHER" id="PTHR31448">
    <property type="entry name" value="MYOSIN-BINDING PROTEIN 2"/>
    <property type="match status" value="1"/>
</dbReference>
<feature type="coiled-coil region" evidence="5">
    <location>
        <begin position="336"/>
        <end position="409"/>
    </location>
</feature>
<evidence type="ECO:0000256" key="2">
    <source>
        <dbReference type="ARBA" id="ARBA00022692"/>
    </source>
</evidence>
<dbReference type="Pfam" id="PF04576">
    <property type="entry name" value="Zein-binding"/>
    <property type="match status" value="1"/>
</dbReference>
<sequence>MLEIIMASVRSFVEQNLGKFPHFLLYAILEWLVIILLFIDGIIAFACNEIARFFDLRIPCLICTRIDHVLVHRDPNFYFNDSICEAHKKDISTLAYCHVHKKLSDIRTMCKGCLLSFAAEKESDLERYKSLVGVLHKDVDWQVEDERKSLLNKKDDNDILPDGVRSGISRCTCCGDPLKLKASTKFNRSLSMNVPTPSPRASFFGIKNEEGSGNLDLPHIRYTELKLMSDTESEVLEEDDATNAYSHTNREDPKAATMPLLQETDEINEETLRTPTFTGRNKFFGIPLSDSAQASPRWANRSLTGIKKLPVDKLDFTLMALYMELDEERSASAVAANNAMAMITRLQAEKAAVQMEALQYQRMMEEQAEYDQEAIQVLKDMIFKREEDMKALESELEMYREKYGQMKKIGSEICEIDDDEDYQDMKSQGMSSLSERSDEGGSSSSSGNEGERAYDRSMENSKDPMSFDFDKERNYLLDLLRNLEEKIRSNSEEFVVVKNESEGRGVLTREVSLIRERLRVIEADNGFLKHAAMTLQRGDEGTKLLTEIAQHLRKLRQPVKSPSEDSVDA</sequence>
<keyword evidence="5" id="KW-0175">Coiled coil</keyword>
<dbReference type="AlphaFoldDB" id="A0A5A7QPW0"/>
<gene>
    <name evidence="9" type="ORF">STAS_24512</name>
</gene>
<evidence type="ECO:0000256" key="4">
    <source>
        <dbReference type="ARBA" id="ARBA00023136"/>
    </source>
</evidence>
<evidence type="ECO:0000259" key="8">
    <source>
        <dbReference type="PROSITE" id="PS51775"/>
    </source>
</evidence>
<dbReference type="PROSITE" id="PS51775">
    <property type="entry name" value="GTD_BINDING"/>
    <property type="match status" value="1"/>
</dbReference>
<dbReference type="EMBL" id="BKCP01007926">
    <property type="protein sequence ID" value="GER47415.1"/>
    <property type="molecule type" value="Genomic_DNA"/>
</dbReference>
<dbReference type="PANTHER" id="PTHR31448:SF9">
    <property type="entry name" value="MYOSIN-BINDING PROTEIN 6-RELATED"/>
    <property type="match status" value="1"/>
</dbReference>
<evidence type="ECO:0000256" key="6">
    <source>
        <dbReference type="SAM" id="MobiDB-lite"/>
    </source>
</evidence>
<evidence type="ECO:0000313" key="10">
    <source>
        <dbReference type="Proteomes" id="UP000325081"/>
    </source>
</evidence>
<keyword evidence="4 7" id="KW-0472">Membrane</keyword>
<dbReference type="GO" id="GO:0080115">
    <property type="term" value="F:myosin XI tail binding"/>
    <property type="evidence" value="ECO:0007669"/>
    <property type="project" value="UniProtKB-ARBA"/>
</dbReference>
<comment type="caution">
    <text evidence="9">The sequence shown here is derived from an EMBL/GenBank/DDBJ whole genome shotgun (WGS) entry which is preliminary data.</text>
</comment>
<keyword evidence="2 7" id="KW-0812">Transmembrane</keyword>
<name>A0A5A7QPW0_STRAF</name>
<reference evidence="10" key="1">
    <citation type="journal article" date="2019" name="Curr. Biol.">
        <title>Genome Sequence of Striga asiatica Provides Insight into the Evolution of Plant Parasitism.</title>
        <authorList>
            <person name="Yoshida S."/>
            <person name="Kim S."/>
            <person name="Wafula E.K."/>
            <person name="Tanskanen J."/>
            <person name="Kim Y.M."/>
            <person name="Honaas L."/>
            <person name="Yang Z."/>
            <person name="Spallek T."/>
            <person name="Conn C.E."/>
            <person name="Ichihashi Y."/>
            <person name="Cheong K."/>
            <person name="Cui S."/>
            <person name="Der J.P."/>
            <person name="Gundlach H."/>
            <person name="Jiao Y."/>
            <person name="Hori C."/>
            <person name="Ishida J.K."/>
            <person name="Kasahara H."/>
            <person name="Kiba T."/>
            <person name="Kim M.S."/>
            <person name="Koo N."/>
            <person name="Laohavisit A."/>
            <person name="Lee Y.H."/>
            <person name="Lumba S."/>
            <person name="McCourt P."/>
            <person name="Mortimer J.C."/>
            <person name="Mutuku J.M."/>
            <person name="Nomura T."/>
            <person name="Sasaki-Sekimoto Y."/>
            <person name="Seto Y."/>
            <person name="Wang Y."/>
            <person name="Wakatake T."/>
            <person name="Sakakibara H."/>
            <person name="Demura T."/>
            <person name="Yamaguchi S."/>
            <person name="Yoneyama K."/>
            <person name="Manabe R.I."/>
            <person name="Nelson D.C."/>
            <person name="Schulman A.H."/>
            <person name="Timko M.P."/>
            <person name="dePamphilis C.W."/>
            <person name="Choi D."/>
            <person name="Shirasu K."/>
        </authorList>
    </citation>
    <scope>NUCLEOTIDE SEQUENCE [LARGE SCALE GENOMIC DNA]</scope>
    <source>
        <strain evidence="10">cv. UVA1</strain>
    </source>
</reference>
<proteinExistence type="predicted"/>
<evidence type="ECO:0000256" key="7">
    <source>
        <dbReference type="SAM" id="Phobius"/>
    </source>
</evidence>
<organism evidence="9 10">
    <name type="scientific">Striga asiatica</name>
    <name type="common">Asiatic witchweed</name>
    <name type="synonym">Buchnera asiatica</name>
    <dbReference type="NCBI Taxonomy" id="4170"/>
    <lineage>
        <taxon>Eukaryota</taxon>
        <taxon>Viridiplantae</taxon>
        <taxon>Streptophyta</taxon>
        <taxon>Embryophyta</taxon>
        <taxon>Tracheophyta</taxon>
        <taxon>Spermatophyta</taxon>
        <taxon>Magnoliopsida</taxon>
        <taxon>eudicotyledons</taxon>
        <taxon>Gunneridae</taxon>
        <taxon>Pentapetalae</taxon>
        <taxon>asterids</taxon>
        <taxon>lamiids</taxon>
        <taxon>Lamiales</taxon>
        <taxon>Orobanchaceae</taxon>
        <taxon>Buchnereae</taxon>
        <taxon>Striga</taxon>
    </lineage>
</organism>
<evidence type="ECO:0000256" key="3">
    <source>
        <dbReference type="ARBA" id="ARBA00022989"/>
    </source>
</evidence>